<dbReference type="AlphaFoldDB" id="A0A976ID31"/>
<feature type="region of interest" description="Disordered" evidence="9">
    <location>
        <begin position="589"/>
        <end position="616"/>
    </location>
</feature>
<feature type="binding site" evidence="8">
    <location>
        <position position="55"/>
    </location>
    <ligand>
        <name>S-adenosyl-L-methionine</name>
        <dbReference type="ChEBI" id="CHEBI:59789"/>
    </ligand>
</feature>
<dbReference type="EC" id="2.1.1.-" evidence="8"/>
<evidence type="ECO:0000256" key="7">
    <source>
        <dbReference type="ARBA" id="ARBA00023242"/>
    </source>
</evidence>
<dbReference type="GO" id="GO:0000466">
    <property type="term" value="P:maturation of 5.8S rRNA from tricistronic rRNA transcript (SSU-rRNA, 5.8S rRNA, LSU-rRNA)"/>
    <property type="evidence" value="ECO:0007669"/>
    <property type="project" value="TreeGrafter"/>
</dbReference>
<dbReference type="InterPro" id="IPR012920">
    <property type="entry name" value="rRNA_MeTfrase_SPB1-like_C"/>
</dbReference>
<dbReference type="PANTHER" id="PTHR10920:SF13">
    <property type="entry name" value="PRE-RRNA 2'-O-RIBOSE RNA METHYLTRANSFERASE FTSJ3"/>
    <property type="match status" value="1"/>
</dbReference>
<comment type="caution">
    <text evidence="13">The sequence shown here is derived from an EMBL/GenBank/DDBJ whole genome shotgun (WGS) entry which is preliminary data.</text>
</comment>
<feature type="domain" description="DUF3381" evidence="12">
    <location>
        <begin position="275"/>
        <end position="415"/>
    </location>
</feature>
<dbReference type="InterPro" id="IPR028589">
    <property type="entry name" value="SPB1-like"/>
</dbReference>
<evidence type="ECO:0000313" key="13">
    <source>
        <dbReference type="EMBL" id="TDH67903.1"/>
    </source>
</evidence>
<keyword evidence="5 8" id="KW-0808">Transferase</keyword>
<organism evidence="13 14">
    <name type="scientific">Bremia lactucae</name>
    <name type="common">Lettuce downy mildew</name>
    <dbReference type="NCBI Taxonomy" id="4779"/>
    <lineage>
        <taxon>Eukaryota</taxon>
        <taxon>Sar</taxon>
        <taxon>Stramenopiles</taxon>
        <taxon>Oomycota</taxon>
        <taxon>Peronosporomycetes</taxon>
        <taxon>Peronosporales</taxon>
        <taxon>Peronosporaceae</taxon>
        <taxon>Bremia</taxon>
    </lineage>
</organism>
<keyword evidence="4 8" id="KW-0489">Methyltransferase</keyword>
<dbReference type="HAMAP" id="MF_01547">
    <property type="entry name" value="RNA_methyltr_E"/>
    <property type="match status" value="1"/>
</dbReference>
<dbReference type="InterPro" id="IPR050082">
    <property type="entry name" value="RNA_methyltr_RlmE"/>
</dbReference>
<comment type="similarity">
    <text evidence="8">Belongs to the class I-like SAM-binding methyltransferase superfamily. RNA methyltransferase RlmE family. SPB1 subfamily.</text>
</comment>
<dbReference type="GO" id="GO:0030687">
    <property type="term" value="C:preribosome, large subunit precursor"/>
    <property type="evidence" value="ECO:0007669"/>
    <property type="project" value="TreeGrafter"/>
</dbReference>
<keyword evidence="14" id="KW-1185">Reference proteome</keyword>
<evidence type="ECO:0000256" key="3">
    <source>
        <dbReference type="ARBA" id="ARBA00022552"/>
    </source>
</evidence>
<gene>
    <name evidence="13" type="ORF">CCR75_006432</name>
</gene>
<evidence type="ECO:0000259" key="12">
    <source>
        <dbReference type="Pfam" id="PF11861"/>
    </source>
</evidence>
<keyword evidence="6 8" id="KW-0949">S-adenosyl-L-methionine</keyword>
<comment type="catalytic activity">
    <reaction evidence="8">
        <text>a ribonucleotide in rRNA + S-adenosyl-L-methionine = a 2'-O-methylribonucleotide in rRNA + S-adenosyl-L-homocysteine + H(+)</text>
        <dbReference type="Rhea" id="RHEA:48628"/>
        <dbReference type="Rhea" id="RHEA-COMP:12164"/>
        <dbReference type="Rhea" id="RHEA-COMP:12165"/>
        <dbReference type="ChEBI" id="CHEBI:15378"/>
        <dbReference type="ChEBI" id="CHEBI:57856"/>
        <dbReference type="ChEBI" id="CHEBI:59789"/>
        <dbReference type="ChEBI" id="CHEBI:90675"/>
        <dbReference type="ChEBI" id="CHEBI:90676"/>
    </reaction>
</comment>
<feature type="binding site" evidence="8">
    <location>
        <position position="53"/>
    </location>
    <ligand>
        <name>S-adenosyl-L-methionine</name>
        <dbReference type="ChEBI" id="CHEBI:59789"/>
    </ligand>
</feature>
<feature type="compositionally biased region" description="Acidic residues" evidence="9">
    <location>
        <begin position="511"/>
        <end position="532"/>
    </location>
</feature>
<dbReference type="InterPro" id="IPR015507">
    <property type="entry name" value="rRNA-MeTfrase_E"/>
</dbReference>
<dbReference type="Proteomes" id="UP000294530">
    <property type="component" value="Unassembled WGS sequence"/>
</dbReference>
<evidence type="ECO:0000259" key="11">
    <source>
        <dbReference type="Pfam" id="PF07780"/>
    </source>
</evidence>
<feature type="binding site" evidence="8">
    <location>
        <position position="89"/>
    </location>
    <ligand>
        <name>S-adenosyl-L-methionine</name>
        <dbReference type="ChEBI" id="CHEBI:59789"/>
    </ligand>
</feature>
<feature type="binding site" evidence="8">
    <location>
        <position position="73"/>
    </location>
    <ligand>
        <name>S-adenosyl-L-methionine</name>
        <dbReference type="ChEBI" id="CHEBI:59789"/>
    </ligand>
</feature>
<evidence type="ECO:0000256" key="1">
    <source>
        <dbReference type="ARBA" id="ARBA00004604"/>
    </source>
</evidence>
<keyword evidence="2 8" id="KW-0690">Ribosome biogenesis</keyword>
<evidence type="ECO:0000256" key="9">
    <source>
        <dbReference type="SAM" id="MobiDB-lite"/>
    </source>
</evidence>
<dbReference type="GO" id="GO:0000463">
    <property type="term" value="P:maturation of LSU-rRNA from tricistronic rRNA transcript (SSU-rRNA, 5.8S rRNA, LSU-rRNA)"/>
    <property type="evidence" value="ECO:0007669"/>
    <property type="project" value="TreeGrafter"/>
</dbReference>
<reference evidence="13 14" key="1">
    <citation type="journal article" date="2021" name="Genome Biol.">
        <title>AFLAP: assembly-free linkage analysis pipeline using k-mers from genome sequencing data.</title>
        <authorList>
            <person name="Fletcher K."/>
            <person name="Zhang L."/>
            <person name="Gil J."/>
            <person name="Han R."/>
            <person name="Cavanaugh K."/>
            <person name="Michelmore R."/>
        </authorList>
    </citation>
    <scope>NUCLEOTIDE SEQUENCE [LARGE SCALE GENOMIC DNA]</scope>
    <source>
        <strain evidence="13 14">SF5</strain>
    </source>
</reference>
<evidence type="ECO:0000256" key="2">
    <source>
        <dbReference type="ARBA" id="ARBA00022517"/>
    </source>
</evidence>
<evidence type="ECO:0000256" key="6">
    <source>
        <dbReference type="ARBA" id="ARBA00022691"/>
    </source>
</evidence>
<dbReference type="HAMAP" id="MF_03163">
    <property type="entry name" value="RNA_methyltr_E_SPB1"/>
    <property type="match status" value="1"/>
</dbReference>
<comment type="subcellular location">
    <subcellularLocation>
        <location evidence="1 8">Nucleus</location>
        <location evidence="1 8">Nucleolus</location>
    </subcellularLocation>
</comment>
<feature type="domain" description="Ribosomal RNA methyltransferase SPB1-like C-terminal" evidence="11">
    <location>
        <begin position="738"/>
        <end position="948"/>
    </location>
</feature>
<comment type="function">
    <text evidence="8">Probable methyltransferase involved in the maturation of rRNA and in the biogenesis of ribosomal subunits.</text>
</comment>
<protein>
    <recommendedName>
        <fullName evidence="8">Putative rRNA methyltransferase</fullName>
        <ecNumber evidence="8">2.1.1.-</ecNumber>
    </recommendedName>
    <alternativeName>
        <fullName evidence="8">2'-O-ribose RNA methyltransferase SPB1 homolog</fullName>
    </alternativeName>
</protein>
<dbReference type="GO" id="GO:0008650">
    <property type="term" value="F:rRNA (uridine-2'-O-)-methyltransferase activity"/>
    <property type="evidence" value="ECO:0007669"/>
    <property type="project" value="TreeGrafter"/>
</dbReference>
<dbReference type="InterPro" id="IPR002877">
    <property type="entry name" value="RNA_MeTrfase_FtsJ_dom"/>
</dbReference>
<dbReference type="OrthoDB" id="289250at2759"/>
<dbReference type="Pfam" id="PF01728">
    <property type="entry name" value="FtsJ"/>
    <property type="match status" value="1"/>
</dbReference>
<proteinExistence type="inferred from homology"/>
<dbReference type="GO" id="GO:0005730">
    <property type="term" value="C:nucleolus"/>
    <property type="evidence" value="ECO:0007669"/>
    <property type="project" value="UniProtKB-SubCell"/>
</dbReference>
<dbReference type="GO" id="GO:0016435">
    <property type="term" value="F:rRNA (guanine) methyltransferase activity"/>
    <property type="evidence" value="ECO:0007669"/>
    <property type="project" value="TreeGrafter"/>
</dbReference>
<dbReference type="FunFam" id="3.40.50.150:FF:000004">
    <property type="entry name" value="AdoMet-dependent rRNA methyltransferase SPB1"/>
    <property type="match status" value="1"/>
</dbReference>
<dbReference type="KEGG" id="blac:94350173"/>
<dbReference type="EMBL" id="SHOA02000013">
    <property type="protein sequence ID" value="TDH67903.1"/>
    <property type="molecule type" value="Genomic_DNA"/>
</dbReference>
<dbReference type="InterPro" id="IPR024576">
    <property type="entry name" value="rRNA_MeTfrase_Spb1_DUF3381"/>
</dbReference>
<feature type="binding site" evidence="8">
    <location>
        <position position="114"/>
    </location>
    <ligand>
        <name>S-adenosyl-L-methionine</name>
        <dbReference type="ChEBI" id="CHEBI:59789"/>
    </ligand>
</feature>
<evidence type="ECO:0000256" key="4">
    <source>
        <dbReference type="ARBA" id="ARBA00022603"/>
    </source>
</evidence>
<keyword evidence="7 8" id="KW-0539">Nucleus</keyword>
<dbReference type="PANTHER" id="PTHR10920">
    <property type="entry name" value="RIBOSOMAL RNA METHYLTRANSFERASE"/>
    <property type="match status" value="1"/>
</dbReference>
<feature type="compositionally biased region" description="Basic and acidic residues" evidence="9">
    <location>
        <begin position="931"/>
        <end position="948"/>
    </location>
</feature>
<evidence type="ECO:0000256" key="5">
    <source>
        <dbReference type="ARBA" id="ARBA00022679"/>
    </source>
</evidence>
<evidence type="ECO:0000256" key="8">
    <source>
        <dbReference type="HAMAP-Rule" id="MF_03163"/>
    </source>
</evidence>
<name>A0A976ID31_BRELC</name>
<sequence>MVKRKKHDKDKYYNLAKQQGYRARSAFKLIQLNKKYDFLSTAKVCIDLCAAPGGWCQVAAKYMPASSIILGIDLLPIRPIRGVKTFQCDITSARCRQIIKQEMQSWQADVVLCDGAPNVGAEYSKDAYVQNELALIALKLAVDVMGRGGTFVSKVFRSQDYNALLWVFKQLFKKVSATKPLSSRNESAEIFVVCEQFLAPHSIDPKLFDPRYVFDQVDTQEKSITIFHPKFGDRKRHREESLVAVFHGLLALLVAHSNIKRFQCLHLILIPLFGGYDEGLGVTLTNECSVSQFIDAHDPIRLLTDTTSVKFLPEDDVYRDHANTSDEIVTCLSDLKVLGKGDFKSLLKWRSRMVKYKEELLKAEKVEEVNDEEKPVLKEPEREMTETEKDALVREELSQLRANLQAKKKRQHKKSLVYSWRESKAPPNSIWLDWSLNRPAIEAAKMNLQPSAVGAFRTERENKQKLRIRAALGMNAEGIDVTEADSAFSLKELKLSKSKVDELENAGAESSSEEELEFETSDEDLSAEDSDDEYDELLEASMEKAYEEFLTRRGDDVKTRKAVKRTKVAKRALAGEALVQDSEMFDGDMKHYQKMINPDDSSDDSDSGEDDLNVSLKVPEKSSAAVARWFSDNKLFDSISENEKLALPQMPKTDKEIRHAKRKAAMDRKERRTKKKLKKEDKEYELEFGTEFDVAAPVDSDEEAVINAEALMDSNDELTAEKKALIRSGMGAALDSTNSAEKIEVVAAGEEPDENALPIYDERKYDSDHEEYDAEDRAKTLALASMMIHKSKAKDLIDASYNRYAWNDSEALPDWFVDDEEKHNRPQIPIPKHVMAQMKERFMEMATKPVKKVAEARGRKNRLKMKKLKAAKKQATDIANLPDMSTREKLKAIDRAMKGARLKKESKVYVVSTRGGAKTAGGKKAGKGKVKIVDPRMKSDKRNAELRAKRGKKRKR</sequence>
<keyword evidence="3 8" id="KW-0698">rRNA processing</keyword>
<feature type="region of interest" description="Disordered" evidence="9">
    <location>
        <begin position="913"/>
        <end position="956"/>
    </location>
</feature>
<dbReference type="Pfam" id="PF11861">
    <property type="entry name" value="DUF3381"/>
    <property type="match status" value="1"/>
</dbReference>
<dbReference type="Gene3D" id="3.40.50.150">
    <property type="entry name" value="Vaccinia Virus protein VP39"/>
    <property type="match status" value="1"/>
</dbReference>
<dbReference type="InterPro" id="IPR029063">
    <property type="entry name" value="SAM-dependent_MTases_sf"/>
</dbReference>
<dbReference type="SUPFAM" id="SSF53335">
    <property type="entry name" value="S-adenosyl-L-methionine-dependent methyltransferases"/>
    <property type="match status" value="1"/>
</dbReference>
<feature type="active site" description="Proton acceptor" evidence="8">
    <location>
        <position position="154"/>
    </location>
</feature>
<feature type="domain" description="Ribosomal RNA methyltransferase FtsJ" evidence="10">
    <location>
        <begin position="21"/>
        <end position="197"/>
    </location>
</feature>
<accession>A0A976ID31</accession>
<dbReference type="Pfam" id="PF07780">
    <property type="entry name" value="Spb1_C"/>
    <property type="match status" value="1"/>
</dbReference>
<feature type="region of interest" description="Disordered" evidence="9">
    <location>
        <begin position="504"/>
        <end position="532"/>
    </location>
</feature>
<evidence type="ECO:0000313" key="14">
    <source>
        <dbReference type="Proteomes" id="UP000294530"/>
    </source>
</evidence>
<dbReference type="RefSeq" id="XP_067817402.1">
    <property type="nucleotide sequence ID" value="XM_067964502.1"/>
</dbReference>
<feature type="compositionally biased region" description="Acidic residues" evidence="9">
    <location>
        <begin position="600"/>
        <end position="612"/>
    </location>
</feature>
<evidence type="ECO:0000259" key="10">
    <source>
        <dbReference type="Pfam" id="PF01728"/>
    </source>
</evidence>
<dbReference type="GeneID" id="94350173"/>
<feature type="region of interest" description="Disordered" evidence="9">
    <location>
        <begin position="646"/>
        <end position="679"/>
    </location>
</feature>